<gene>
    <name evidence="4" type="ORF">GCM10023147_03050</name>
</gene>
<dbReference type="EMBL" id="BAABFR010000003">
    <property type="protein sequence ID" value="GAA4383631.1"/>
    <property type="molecule type" value="Genomic_DNA"/>
</dbReference>
<evidence type="ECO:0000256" key="1">
    <source>
        <dbReference type="ARBA" id="ARBA00023125"/>
    </source>
</evidence>
<comment type="caution">
    <text evidence="4">The sequence shown here is derived from an EMBL/GenBank/DDBJ whole genome shotgun (WGS) entry which is preliminary data.</text>
</comment>
<dbReference type="PANTHER" id="PTHR30055:SF158">
    <property type="entry name" value="POSSIBLE TRANSCRIPTIONAL REGULATORY PROTEIN (PROBABLY TETR-FAMILY)"/>
    <property type="match status" value="1"/>
</dbReference>
<keyword evidence="1 2" id="KW-0238">DNA-binding</keyword>
<dbReference type="PRINTS" id="PR00455">
    <property type="entry name" value="HTHTETR"/>
</dbReference>
<evidence type="ECO:0000313" key="5">
    <source>
        <dbReference type="Proteomes" id="UP001500635"/>
    </source>
</evidence>
<evidence type="ECO:0000313" key="4">
    <source>
        <dbReference type="EMBL" id="GAA4383631.1"/>
    </source>
</evidence>
<name>A0ABP8J264_9ACTN</name>
<dbReference type="Pfam" id="PF00440">
    <property type="entry name" value="TetR_N"/>
    <property type="match status" value="1"/>
</dbReference>
<feature type="DNA-binding region" description="H-T-H motif" evidence="2">
    <location>
        <begin position="43"/>
        <end position="62"/>
    </location>
</feature>
<evidence type="ECO:0000259" key="3">
    <source>
        <dbReference type="PROSITE" id="PS50977"/>
    </source>
</evidence>
<reference evidence="5" key="1">
    <citation type="journal article" date="2019" name="Int. J. Syst. Evol. Microbiol.">
        <title>The Global Catalogue of Microorganisms (GCM) 10K type strain sequencing project: providing services to taxonomists for standard genome sequencing and annotation.</title>
        <authorList>
            <consortium name="The Broad Institute Genomics Platform"/>
            <consortium name="The Broad Institute Genome Sequencing Center for Infectious Disease"/>
            <person name="Wu L."/>
            <person name="Ma J."/>
        </authorList>
    </citation>
    <scope>NUCLEOTIDE SEQUENCE [LARGE SCALE GENOMIC DNA]</scope>
    <source>
        <strain evidence="5">JCM 17688</strain>
    </source>
</reference>
<accession>A0ABP8J264</accession>
<dbReference type="InterPro" id="IPR001647">
    <property type="entry name" value="HTH_TetR"/>
</dbReference>
<dbReference type="InterPro" id="IPR009057">
    <property type="entry name" value="Homeodomain-like_sf"/>
</dbReference>
<evidence type="ECO:0000256" key="2">
    <source>
        <dbReference type="PROSITE-ProRule" id="PRU00335"/>
    </source>
</evidence>
<dbReference type="Proteomes" id="UP001500635">
    <property type="component" value="Unassembled WGS sequence"/>
</dbReference>
<sequence>MTNPSVVPRRTPGTSKLPRAVREEQLLDAAVREFGAVGYAAASLAAIADRAGVSKALVLTYFGSKESLFVACVNGVGDPMIEAIERVITTPQPPVRMAEATLAAIFMVLESRPQAWNVINERGLPAGGPAAAAADRVRRTIAGQASRGVSRLTDLDLVHDADDLSVLTEVWMSSVTAVVNWWLRHPDRAATEMSDRSARVLRIITGTGS</sequence>
<dbReference type="PANTHER" id="PTHR30055">
    <property type="entry name" value="HTH-TYPE TRANSCRIPTIONAL REGULATOR RUTR"/>
    <property type="match status" value="1"/>
</dbReference>
<protein>
    <recommendedName>
        <fullName evidence="3">HTH tetR-type domain-containing protein</fullName>
    </recommendedName>
</protein>
<dbReference type="InterPro" id="IPR050109">
    <property type="entry name" value="HTH-type_TetR-like_transc_reg"/>
</dbReference>
<dbReference type="SUPFAM" id="SSF46689">
    <property type="entry name" value="Homeodomain-like"/>
    <property type="match status" value="1"/>
</dbReference>
<proteinExistence type="predicted"/>
<dbReference type="Gene3D" id="1.10.357.10">
    <property type="entry name" value="Tetracycline Repressor, domain 2"/>
    <property type="match status" value="1"/>
</dbReference>
<feature type="domain" description="HTH tetR-type" evidence="3">
    <location>
        <begin position="20"/>
        <end position="80"/>
    </location>
</feature>
<dbReference type="RefSeq" id="WP_344989887.1">
    <property type="nucleotide sequence ID" value="NZ_BAABFR010000003.1"/>
</dbReference>
<organism evidence="4 5">
    <name type="scientific">Tsukamurella soli</name>
    <dbReference type="NCBI Taxonomy" id="644556"/>
    <lineage>
        <taxon>Bacteria</taxon>
        <taxon>Bacillati</taxon>
        <taxon>Actinomycetota</taxon>
        <taxon>Actinomycetes</taxon>
        <taxon>Mycobacteriales</taxon>
        <taxon>Tsukamurellaceae</taxon>
        <taxon>Tsukamurella</taxon>
    </lineage>
</organism>
<keyword evidence="5" id="KW-1185">Reference proteome</keyword>
<dbReference type="PROSITE" id="PS50977">
    <property type="entry name" value="HTH_TETR_2"/>
    <property type="match status" value="1"/>
</dbReference>